<reference evidence="10 11" key="1">
    <citation type="submission" date="2010-08" db="EMBL/GenBank/DDBJ databases">
        <title>Complete sequence of Clostridium cellulovorans 743B.</title>
        <authorList>
            <consortium name="US DOE Joint Genome Institute"/>
            <person name="Lucas S."/>
            <person name="Copeland A."/>
            <person name="Lapidus A."/>
            <person name="Cheng J.-F."/>
            <person name="Bruce D."/>
            <person name="Goodwin L."/>
            <person name="Pitluck S."/>
            <person name="Chertkov O."/>
            <person name="Detter J.C."/>
            <person name="Han C."/>
            <person name="Tapia R."/>
            <person name="Land M."/>
            <person name="Hauser L."/>
            <person name="Chang Y.-J."/>
            <person name="Jeffries C."/>
            <person name="Kyrpides N."/>
            <person name="Ivanova N."/>
            <person name="Mikhailova N."/>
            <person name="Hemme C.L."/>
            <person name="Woyke T."/>
        </authorList>
    </citation>
    <scope>NUCLEOTIDE SEQUENCE [LARGE SCALE GENOMIC DNA]</scope>
    <source>
        <strain evidence="11">ATCC 35296 / DSM 3052 / OCM 3 / 743B</strain>
    </source>
</reference>
<evidence type="ECO:0000313" key="11">
    <source>
        <dbReference type="Proteomes" id="UP000002730"/>
    </source>
</evidence>
<proteinExistence type="inferred from homology"/>
<name>D9SL27_CLOC7</name>
<sequence length="143" mass="15342">MIFESTFAIISSLCFAIIFNIKGKRVVLAALGGGIGWFFYRLTGLYSSEFNALFVATCAITIYSEVMARVFKTPVTIFLVAALIPLVPGKGMYETMFYGITGDLSASLTTGYKTILSAGSIAIGIVLVSSIVKIITKAKNKKS</sequence>
<keyword evidence="3" id="KW-0997">Cell inner membrane</keyword>
<dbReference type="InterPro" id="IPR024528">
    <property type="entry name" value="ThrE_2"/>
</dbReference>
<dbReference type="PANTHER" id="PTHR34390">
    <property type="entry name" value="UPF0442 PROTEIN YJJB-RELATED"/>
    <property type="match status" value="1"/>
</dbReference>
<evidence type="ECO:0000256" key="7">
    <source>
        <dbReference type="ARBA" id="ARBA00034125"/>
    </source>
</evidence>
<gene>
    <name evidence="10" type="ordered locus">Clocel_1799</name>
</gene>
<dbReference type="Proteomes" id="UP000002730">
    <property type="component" value="Chromosome"/>
</dbReference>
<dbReference type="HOGENOM" id="CLU_117642_0_0_9"/>
<evidence type="ECO:0000256" key="2">
    <source>
        <dbReference type="ARBA" id="ARBA00022475"/>
    </source>
</evidence>
<organism evidence="10 11">
    <name type="scientific">Clostridium cellulovorans (strain ATCC 35296 / DSM 3052 / OCM 3 / 743B)</name>
    <dbReference type="NCBI Taxonomy" id="573061"/>
    <lineage>
        <taxon>Bacteria</taxon>
        <taxon>Bacillati</taxon>
        <taxon>Bacillota</taxon>
        <taxon>Clostridia</taxon>
        <taxon>Eubacteriales</taxon>
        <taxon>Clostridiaceae</taxon>
        <taxon>Clostridium</taxon>
    </lineage>
</organism>
<accession>D9SL27</accession>
<dbReference type="EMBL" id="CP002160">
    <property type="protein sequence ID" value="ADL51543.1"/>
    <property type="molecule type" value="Genomic_DNA"/>
</dbReference>
<evidence type="ECO:0000259" key="9">
    <source>
        <dbReference type="Pfam" id="PF12821"/>
    </source>
</evidence>
<keyword evidence="5 8" id="KW-1133">Transmembrane helix</keyword>
<keyword evidence="6 8" id="KW-0472">Membrane</keyword>
<evidence type="ECO:0000313" key="10">
    <source>
        <dbReference type="EMBL" id="ADL51543.1"/>
    </source>
</evidence>
<dbReference type="GO" id="GO:0015744">
    <property type="term" value="P:succinate transport"/>
    <property type="evidence" value="ECO:0007669"/>
    <property type="project" value="TreeGrafter"/>
</dbReference>
<feature type="transmembrane region" description="Helical" evidence="8">
    <location>
        <begin position="75"/>
        <end position="93"/>
    </location>
</feature>
<evidence type="ECO:0000256" key="8">
    <source>
        <dbReference type="SAM" id="Phobius"/>
    </source>
</evidence>
<feature type="transmembrane region" description="Helical" evidence="8">
    <location>
        <begin position="113"/>
        <end position="135"/>
    </location>
</feature>
<dbReference type="AlphaFoldDB" id="D9SL27"/>
<dbReference type="OrthoDB" id="9810047at2"/>
<protein>
    <submittedName>
        <fullName evidence="10">Membrane spanning protein</fullName>
    </submittedName>
</protein>
<comment type="subcellular location">
    <subcellularLocation>
        <location evidence="1">Cell membrane</location>
        <topology evidence="1">Multi-pass membrane protein</topology>
    </subcellularLocation>
</comment>
<evidence type="ECO:0000256" key="6">
    <source>
        <dbReference type="ARBA" id="ARBA00023136"/>
    </source>
</evidence>
<evidence type="ECO:0000256" key="3">
    <source>
        <dbReference type="ARBA" id="ARBA00022519"/>
    </source>
</evidence>
<keyword evidence="2" id="KW-1003">Cell membrane</keyword>
<dbReference type="RefSeq" id="WP_010077242.1">
    <property type="nucleotide sequence ID" value="NC_014393.1"/>
</dbReference>
<dbReference type="InterPro" id="IPR050539">
    <property type="entry name" value="ThrE_Dicarb/AminoAcid_Exp"/>
</dbReference>
<dbReference type="Pfam" id="PF12821">
    <property type="entry name" value="ThrE_2"/>
    <property type="match status" value="1"/>
</dbReference>
<evidence type="ECO:0000256" key="4">
    <source>
        <dbReference type="ARBA" id="ARBA00022692"/>
    </source>
</evidence>
<dbReference type="KEGG" id="ccb:Clocel_1799"/>
<evidence type="ECO:0000256" key="1">
    <source>
        <dbReference type="ARBA" id="ARBA00004651"/>
    </source>
</evidence>
<dbReference type="eggNOG" id="COG3610">
    <property type="taxonomic scope" value="Bacteria"/>
</dbReference>
<feature type="transmembrane region" description="Helical" evidence="8">
    <location>
        <begin position="50"/>
        <end position="68"/>
    </location>
</feature>
<dbReference type="PANTHER" id="PTHR34390:SF1">
    <property type="entry name" value="SUCCINATE TRANSPORTER SUBUNIT YJJB-RELATED"/>
    <property type="match status" value="1"/>
</dbReference>
<keyword evidence="11" id="KW-1185">Reference proteome</keyword>
<evidence type="ECO:0000256" key="5">
    <source>
        <dbReference type="ARBA" id="ARBA00022989"/>
    </source>
</evidence>
<comment type="similarity">
    <text evidence="7">Belongs to the ThrE exporter (TC 2.A.79) family.</text>
</comment>
<keyword evidence="4 8" id="KW-0812">Transmembrane</keyword>
<feature type="domain" description="Threonine/Serine exporter ThrE" evidence="9">
    <location>
        <begin position="6"/>
        <end position="131"/>
    </location>
</feature>
<dbReference type="GO" id="GO:0005886">
    <property type="term" value="C:plasma membrane"/>
    <property type="evidence" value="ECO:0007669"/>
    <property type="project" value="UniProtKB-SubCell"/>
</dbReference>
<feature type="transmembrane region" description="Helical" evidence="8">
    <location>
        <begin position="6"/>
        <end position="21"/>
    </location>
</feature>